<dbReference type="GO" id="GO:0031177">
    <property type="term" value="F:phosphopantetheine binding"/>
    <property type="evidence" value="ECO:0007669"/>
    <property type="project" value="InterPro"/>
</dbReference>
<dbReference type="Pfam" id="PF02801">
    <property type="entry name" value="Ketoacyl-synt_C"/>
    <property type="match status" value="1"/>
</dbReference>
<dbReference type="HOGENOM" id="CLU_000022_16_6_9"/>
<dbReference type="PROSITE" id="PS52004">
    <property type="entry name" value="KS3_2"/>
    <property type="match status" value="1"/>
</dbReference>
<dbReference type="CDD" id="cd00833">
    <property type="entry name" value="PKS"/>
    <property type="match status" value="1"/>
</dbReference>
<keyword evidence="5" id="KW-0443">Lipid metabolism</keyword>
<evidence type="ECO:0000256" key="2">
    <source>
        <dbReference type="ARBA" id="ARBA00022553"/>
    </source>
</evidence>
<evidence type="ECO:0000313" key="11">
    <source>
        <dbReference type="Proteomes" id="UP000006620"/>
    </source>
</evidence>
<dbReference type="Proteomes" id="UP000006620">
    <property type="component" value="Chromosome"/>
</dbReference>
<evidence type="ECO:0000313" key="10">
    <source>
        <dbReference type="EMBL" id="AEI43120.1"/>
    </source>
</evidence>
<evidence type="ECO:0000256" key="5">
    <source>
        <dbReference type="ARBA" id="ARBA00023098"/>
    </source>
</evidence>
<gene>
    <name evidence="10" type="ordered locus">KNP414_04590</name>
</gene>
<keyword evidence="3" id="KW-0808">Transferase</keyword>
<dbReference type="RefSeq" id="WP_013918273.1">
    <property type="nucleotide sequence ID" value="NC_015690.1"/>
</dbReference>
<dbReference type="SMART" id="SM00825">
    <property type="entry name" value="PKS_KS"/>
    <property type="match status" value="1"/>
</dbReference>
<feature type="domain" description="Ketosynthase family 3 (KS3)" evidence="9">
    <location>
        <begin position="9"/>
        <end position="435"/>
    </location>
</feature>
<dbReference type="AlphaFoldDB" id="F8FBR9"/>
<dbReference type="PANTHER" id="PTHR43775:SF51">
    <property type="entry name" value="INACTIVE PHENOLPHTHIOCEROL SYNTHESIS POLYKETIDE SYNTHASE TYPE I PKS1-RELATED"/>
    <property type="match status" value="1"/>
</dbReference>
<evidence type="ECO:0000256" key="1">
    <source>
        <dbReference type="ARBA" id="ARBA00022450"/>
    </source>
</evidence>
<proteinExistence type="predicted"/>
<evidence type="ECO:0000256" key="3">
    <source>
        <dbReference type="ARBA" id="ARBA00022679"/>
    </source>
</evidence>
<reference evidence="10 11" key="2">
    <citation type="journal article" date="2013" name="Genome Announc.">
        <title>Genome Sequence of Growth-Improving Paenibacillus mucilaginosus Strain KNP414.</title>
        <authorList>
            <person name="Lu J.J."/>
            <person name="Wang J.F."/>
            <person name="Hu X.F."/>
        </authorList>
    </citation>
    <scope>NUCLEOTIDE SEQUENCE [LARGE SCALE GENOMIC DNA]</scope>
    <source>
        <strain evidence="10 11">KNP414</strain>
    </source>
</reference>
<dbReference type="Pfam" id="PF00550">
    <property type="entry name" value="PP-binding"/>
    <property type="match status" value="1"/>
</dbReference>
<dbReference type="PROSITE" id="PS00606">
    <property type="entry name" value="KS3_1"/>
    <property type="match status" value="1"/>
</dbReference>
<dbReference type="GO" id="GO:0004315">
    <property type="term" value="F:3-oxoacyl-[acyl-carrier-protein] synthase activity"/>
    <property type="evidence" value="ECO:0007669"/>
    <property type="project" value="InterPro"/>
</dbReference>
<dbReference type="InterPro" id="IPR050091">
    <property type="entry name" value="PKS_NRPS_Biosynth_Enz"/>
</dbReference>
<dbReference type="InterPro" id="IPR009081">
    <property type="entry name" value="PP-bd_ACP"/>
</dbReference>
<feature type="region of interest" description="Disordered" evidence="7">
    <location>
        <begin position="777"/>
        <end position="807"/>
    </location>
</feature>
<dbReference type="Gene3D" id="1.10.1240.100">
    <property type="match status" value="1"/>
</dbReference>
<dbReference type="SUPFAM" id="SSF47336">
    <property type="entry name" value="ACP-like"/>
    <property type="match status" value="1"/>
</dbReference>
<dbReference type="Gene3D" id="3.30.70.3290">
    <property type="match status" value="1"/>
</dbReference>
<dbReference type="Pfam" id="PF22621">
    <property type="entry name" value="CurL-like_PKS_C"/>
    <property type="match status" value="1"/>
</dbReference>
<dbReference type="GO" id="GO:0006633">
    <property type="term" value="P:fatty acid biosynthetic process"/>
    <property type="evidence" value="ECO:0007669"/>
    <property type="project" value="InterPro"/>
</dbReference>
<dbReference type="InterPro" id="IPR036736">
    <property type="entry name" value="ACP-like_sf"/>
</dbReference>
<dbReference type="SMART" id="SM00823">
    <property type="entry name" value="PKS_PP"/>
    <property type="match status" value="1"/>
</dbReference>
<dbReference type="SUPFAM" id="SSF53901">
    <property type="entry name" value="Thiolase-like"/>
    <property type="match status" value="1"/>
</dbReference>
<dbReference type="PATRIC" id="fig|1036673.3.peg.4222"/>
<dbReference type="PROSITE" id="PS50075">
    <property type="entry name" value="CARRIER"/>
    <property type="match status" value="1"/>
</dbReference>
<dbReference type="Gene3D" id="1.10.1200.10">
    <property type="entry name" value="ACP-like"/>
    <property type="match status" value="1"/>
</dbReference>
<dbReference type="InterPro" id="IPR016039">
    <property type="entry name" value="Thiolase-like"/>
</dbReference>
<dbReference type="Pfam" id="PF00109">
    <property type="entry name" value="ketoacyl-synt"/>
    <property type="match status" value="1"/>
</dbReference>
<accession>F8FBR9</accession>
<dbReference type="PANTHER" id="PTHR43775">
    <property type="entry name" value="FATTY ACID SYNTHASE"/>
    <property type="match status" value="1"/>
</dbReference>
<organism evidence="10 11">
    <name type="scientific">Paenibacillus mucilaginosus (strain KNP414)</name>
    <dbReference type="NCBI Taxonomy" id="1036673"/>
    <lineage>
        <taxon>Bacteria</taxon>
        <taxon>Bacillati</taxon>
        <taxon>Bacillota</taxon>
        <taxon>Bacilli</taxon>
        <taxon>Bacillales</taxon>
        <taxon>Paenibacillaceae</taxon>
        <taxon>Paenibacillus</taxon>
    </lineage>
</organism>
<dbReference type="FunFam" id="3.40.47.10:FF:000042">
    <property type="entry name" value="Polyketide synthase Pks13"/>
    <property type="match status" value="1"/>
</dbReference>
<dbReference type="InterPro" id="IPR014030">
    <property type="entry name" value="Ketoacyl_synth_N"/>
</dbReference>
<dbReference type="InterPro" id="IPR016035">
    <property type="entry name" value="Acyl_Trfase/lysoPLipase"/>
</dbReference>
<dbReference type="InterPro" id="IPR014031">
    <property type="entry name" value="Ketoacyl_synth_C"/>
</dbReference>
<dbReference type="InterPro" id="IPR018201">
    <property type="entry name" value="Ketoacyl_synth_AS"/>
</dbReference>
<evidence type="ECO:0000259" key="8">
    <source>
        <dbReference type="PROSITE" id="PS50075"/>
    </source>
</evidence>
<dbReference type="InterPro" id="IPR020841">
    <property type="entry name" value="PKS_Beta-ketoAc_synthase_dom"/>
</dbReference>
<dbReference type="GO" id="GO:0004312">
    <property type="term" value="F:fatty acid synthase activity"/>
    <property type="evidence" value="ECO:0007669"/>
    <property type="project" value="TreeGrafter"/>
</dbReference>
<evidence type="ECO:0000256" key="7">
    <source>
        <dbReference type="SAM" id="MobiDB-lite"/>
    </source>
</evidence>
<name>F8FBR9_PAEMK</name>
<dbReference type="SMART" id="SM01294">
    <property type="entry name" value="PKS_PP_betabranch"/>
    <property type="match status" value="1"/>
</dbReference>
<keyword evidence="1" id="KW-0596">Phosphopantetheine</keyword>
<keyword evidence="4" id="KW-0276">Fatty acid metabolism</keyword>
<feature type="domain" description="Carrier" evidence="8">
    <location>
        <begin position="805"/>
        <end position="882"/>
    </location>
</feature>
<sequence>MITDDTLWEQGVAVIGMSGRFPGASDLEGFWQMLCEGRHGIRFFTEEELRENGVPEEQWKDPGYVRAKGMLSGPEMFDAAFFGMPPREAEWTDPQQRLFLECSYEALESAGWVPDRYEGRIGVFGGCSMSTYLLHRIALQQGALGQDAESLILGCDKDFLTSRTAYKLNLRGPAVTVQTACSTSLVAVHLACQSLLSGECDMALAGGSSVSFPNAAGYRYQEGMILSPDGFCRTFDSEAQGTVPGNGVGVVALKRLELAAADGDPVYAVIRGSAANNDGGLKAGFTAPSPEGQAEVIADALAVSGVHPETIGYVEAHGTATPVGDPIEIAGLTRAYRQWTERSGYCAIGSVKSNLGHLDCAAGVAGLVKTVLALHHRKLPPSLHYHEPNPQLRLEDSPFYVQTQLGDWPEAGHPRRAGVSSFGIGATNAHVILEEAPSLKRDPSTRPWHVLPVSAGTETALEAAAERLREHLTSRLPGPADVEEIAYTLQVGRRGFPLRRAVVCRNGAEAVHRLGLPDTREPGQQAPGELRDAAWLFLPWRESDAEGLIELYRTEPVFRQHLQERLTAAEQASGLVLHEPVAALAAGRPGGEAPLLTGRSWTVVTMAASYSLGLTLQDMGLQPAWVAGEEEGEAVAAILAGLCTWDEAVRRAAEAAEPGGAVFTEARGVPVAVQPRAEQLLASPVHTKQAGRPAIDEVQAVLRTPGHRVIVFGSPPSDEDGVIGCHDSHTLSAALAALWTDGAEVDWQARYRLEKRQRVHLPTYPFERQYYSFLPPLQAEAPPPRSSAQEPLSPKNPIDGGEEPNPRTELETTLIRFHSEVLGLPEEEIRTDVPFYELGADSLSMTQIISRIQKAYPFPLNVRQLYEAQTIAELADSIEWSVLDLLEQEEERSEA</sequence>
<evidence type="ECO:0000256" key="4">
    <source>
        <dbReference type="ARBA" id="ARBA00022832"/>
    </source>
</evidence>
<dbReference type="InterPro" id="IPR006162">
    <property type="entry name" value="Ppantetheine_attach_site"/>
</dbReference>
<evidence type="ECO:0000256" key="6">
    <source>
        <dbReference type="ARBA" id="ARBA00023268"/>
    </source>
</evidence>
<keyword evidence="6" id="KW-0511">Multifunctional enzyme</keyword>
<dbReference type="PROSITE" id="PS00012">
    <property type="entry name" value="PHOSPHOPANTETHEINE"/>
    <property type="match status" value="1"/>
</dbReference>
<keyword evidence="2" id="KW-0597">Phosphoprotein</keyword>
<dbReference type="SUPFAM" id="SSF52151">
    <property type="entry name" value="FabD/lysophospholipase-like"/>
    <property type="match status" value="1"/>
</dbReference>
<dbReference type="Gene3D" id="3.40.47.10">
    <property type="match status" value="1"/>
</dbReference>
<evidence type="ECO:0000259" key="9">
    <source>
        <dbReference type="PROSITE" id="PS52004"/>
    </source>
</evidence>
<dbReference type="EMBL" id="CP002869">
    <property type="protein sequence ID" value="AEI43120.1"/>
    <property type="molecule type" value="Genomic_DNA"/>
</dbReference>
<dbReference type="KEGG" id="pms:KNP414_04590"/>
<dbReference type="InterPro" id="IPR020806">
    <property type="entry name" value="PKS_PP-bd"/>
</dbReference>
<reference evidence="11" key="1">
    <citation type="submission" date="2011-06" db="EMBL/GenBank/DDBJ databases">
        <title>Complete genome sequence of Paenibacillus mucilaginosus KNP414.</title>
        <authorList>
            <person name="Wang J."/>
            <person name="Hu S."/>
            <person name="Hu X."/>
            <person name="Zhang B."/>
            <person name="Dong D."/>
            <person name="Zhang S."/>
            <person name="Zhao K."/>
            <person name="Wu D."/>
        </authorList>
    </citation>
    <scope>NUCLEOTIDE SEQUENCE [LARGE SCALE GENOMIC DNA]</scope>
    <source>
        <strain evidence="11">KNP414</strain>
    </source>
</reference>
<protein>
    <submittedName>
        <fullName evidence="10">JamP</fullName>
    </submittedName>
</protein>